<dbReference type="GO" id="GO:0006508">
    <property type="term" value="P:proteolysis"/>
    <property type="evidence" value="ECO:0007669"/>
    <property type="project" value="UniProtKB-KW"/>
</dbReference>
<evidence type="ECO:0000256" key="3">
    <source>
        <dbReference type="ARBA" id="ARBA00022801"/>
    </source>
</evidence>
<dbReference type="GO" id="GO:0004252">
    <property type="term" value="F:serine-type endopeptidase activity"/>
    <property type="evidence" value="ECO:0007669"/>
    <property type="project" value="InterPro"/>
</dbReference>
<feature type="signal peptide" evidence="10">
    <location>
        <begin position="1"/>
        <end position="20"/>
    </location>
</feature>
<evidence type="ECO:0000256" key="1">
    <source>
        <dbReference type="ARBA" id="ARBA00022670"/>
    </source>
</evidence>
<dbReference type="AlphaFoldDB" id="B3NPD3"/>
<dbReference type="eggNOG" id="KOG3627">
    <property type="taxonomic scope" value="Eukaryota"/>
</dbReference>
<dbReference type="FunFam" id="2.40.10.10:FF:000078">
    <property type="entry name" value="Serine protease H137"/>
    <property type="match status" value="1"/>
</dbReference>
<dbReference type="MEROPS" id="S01.B59"/>
<accession>B3NPD3</accession>
<evidence type="ECO:0000256" key="9">
    <source>
        <dbReference type="RuleBase" id="RU363034"/>
    </source>
</evidence>
<name>B3NPD3_DROER</name>
<dbReference type="InterPro" id="IPR043504">
    <property type="entry name" value="Peptidase_S1_PA_chymotrypsin"/>
</dbReference>
<dbReference type="EMBL" id="CH954179">
    <property type="protein sequence ID" value="EDV56796.2"/>
    <property type="molecule type" value="Genomic_DNA"/>
</dbReference>
<dbReference type="OrthoDB" id="8250810at2759"/>
<organism evidence="12 13">
    <name type="scientific">Drosophila erecta</name>
    <name type="common">Fruit fly</name>
    <dbReference type="NCBI Taxonomy" id="7220"/>
    <lineage>
        <taxon>Eukaryota</taxon>
        <taxon>Metazoa</taxon>
        <taxon>Ecdysozoa</taxon>
        <taxon>Arthropoda</taxon>
        <taxon>Hexapoda</taxon>
        <taxon>Insecta</taxon>
        <taxon>Pterygota</taxon>
        <taxon>Neoptera</taxon>
        <taxon>Endopterygota</taxon>
        <taxon>Diptera</taxon>
        <taxon>Brachycera</taxon>
        <taxon>Muscomorpha</taxon>
        <taxon>Ephydroidea</taxon>
        <taxon>Drosophilidae</taxon>
        <taxon>Drosophila</taxon>
        <taxon>Sophophora</taxon>
    </lineage>
</organism>
<evidence type="ECO:0000256" key="4">
    <source>
        <dbReference type="ARBA" id="ARBA00022825"/>
    </source>
</evidence>
<evidence type="ECO:0000256" key="8">
    <source>
        <dbReference type="ARBA" id="ARBA00024195"/>
    </source>
</evidence>
<evidence type="ECO:0000256" key="10">
    <source>
        <dbReference type="SAM" id="SignalP"/>
    </source>
</evidence>
<dbReference type="InterPro" id="IPR001254">
    <property type="entry name" value="Trypsin_dom"/>
</dbReference>
<evidence type="ECO:0000259" key="11">
    <source>
        <dbReference type="PROSITE" id="PS50240"/>
    </source>
</evidence>
<comment type="similarity">
    <text evidence="8">Belongs to the peptidase S1 family. CLIP subfamily.</text>
</comment>
<evidence type="ECO:0000256" key="2">
    <source>
        <dbReference type="ARBA" id="ARBA00022723"/>
    </source>
</evidence>
<dbReference type="Pfam" id="PF00089">
    <property type="entry name" value="Trypsin"/>
    <property type="match status" value="2"/>
</dbReference>
<keyword evidence="7" id="KW-1015">Disulfide bond</keyword>
<dbReference type="InterPro" id="IPR051487">
    <property type="entry name" value="Ser/Thr_Proteases_Immune/Dev"/>
</dbReference>
<keyword evidence="1 9" id="KW-0645">Protease</keyword>
<gene>
    <name evidence="12" type="primary">Dere\GG20038</name>
    <name evidence="12" type="synonym">dere_GLEANR_4870</name>
    <name evidence="12" type="synonym">GG20038</name>
    <name evidence="12" type="ORF">Dere_GG20038</name>
</gene>
<keyword evidence="13" id="KW-1185">Reference proteome</keyword>
<dbReference type="CDD" id="cd00190">
    <property type="entry name" value="Tryp_SPc"/>
    <property type="match status" value="1"/>
</dbReference>
<dbReference type="InterPro" id="IPR009003">
    <property type="entry name" value="Peptidase_S1_PA"/>
</dbReference>
<dbReference type="PANTHER" id="PTHR24256">
    <property type="entry name" value="TRYPTASE-RELATED"/>
    <property type="match status" value="1"/>
</dbReference>
<dbReference type="GO" id="GO:0046872">
    <property type="term" value="F:metal ion binding"/>
    <property type="evidence" value="ECO:0007669"/>
    <property type="project" value="UniProtKB-KW"/>
</dbReference>
<keyword evidence="4 9" id="KW-0720">Serine protease</keyword>
<dbReference type="InterPro" id="IPR018114">
    <property type="entry name" value="TRYPSIN_HIS"/>
</dbReference>
<evidence type="ECO:0000256" key="5">
    <source>
        <dbReference type="ARBA" id="ARBA00022837"/>
    </source>
</evidence>
<sequence length="438" mass="48824">MKFIAAVLALLACSIYLAEGEGEYGQLLDSNCGQTKEELRGRITGGKSTDLTLNPWMVKVVGQGTCGGTLITSRFVLTAAHCIVKSHMKVYLGEYRTRYPGMHNRSDGVSVPNSYALTVDKKIVHDGYRSMYKYDIGLLRMTDAVQYSDYVQPICLLVNGHMRGSPDYNITGWGITDFGEESWTLQAAPVFNTDLKYCRKKFCKQVDTSQICAANNKEDACMGDSGGPLSAQMAFGDSFRTFQYGIVSYGTDTCNSFSVYTNVTHYRKWIVESIEHHSESISPYDPHNPFKPGDIGLLRMEREVSFSDRIRPICLSVTQRLERVQSYTITGWGTKGDNVLARILQETTLLGDDPLLCKSETHYQIDQSQICTSGLNGDSCYGDAGGPLSADLFYNGTKRVFLMGILSFGSFDCKGYSVSTYVPHYRDWIKDTIKQNLN</sequence>
<keyword evidence="3 9" id="KW-0378">Hydrolase</keyword>
<proteinExistence type="inferred from homology"/>
<dbReference type="PRINTS" id="PR00722">
    <property type="entry name" value="CHYMOTRYPSIN"/>
</dbReference>
<reference evidence="12 13" key="2">
    <citation type="journal article" date="2008" name="Bioinformatics">
        <title>Assembly reconciliation.</title>
        <authorList>
            <person name="Zimin A.V."/>
            <person name="Smith D.R."/>
            <person name="Sutton G."/>
            <person name="Yorke J.A."/>
        </authorList>
    </citation>
    <scope>NUCLEOTIDE SEQUENCE [LARGE SCALE GENOMIC DNA]</scope>
    <source>
        <strain evidence="12 13">TSC#14021-0224.01</strain>
    </source>
</reference>
<evidence type="ECO:0000256" key="6">
    <source>
        <dbReference type="ARBA" id="ARBA00023145"/>
    </source>
</evidence>
<dbReference type="PROSITE" id="PS00134">
    <property type="entry name" value="TRYPSIN_HIS"/>
    <property type="match status" value="1"/>
</dbReference>
<keyword evidence="2" id="KW-0479">Metal-binding</keyword>
<feature type="domain" description="Peptidase S1" evidence="11">
    <location>
        <begin position="43"/>
        <end position="275"/>
    </location>
</feature>
<evidence type="ECO:0000256" key="7">
    <source>
        <dbReference type="ARBA" id="ARBA00023157"/>
    </source>
</evidence>
<dbReference type="PROSITE" id="PS50240">
    <property type="entry name" value="TRYPSIN_DOM"/>
    <property type="match status" value="2"/>
</dbReference>
<reference evidence="12 13" key="1">
    <citation type="journal article" date="2007" name="Nature">
        <title>Evolution of genes and genomes on the Drosophila phylogeny.</title>
        <authorList>
            <consortium name="Drosophila 12 Genomes Consortium"/>
            <person name="Clark A.G."/>
            <person name="Eisen M.B."/>
            <person name="Smith D.R."/>
            <person name="Bergman C.M."/>
            <person name="Oliver B."/>
            <person name="Markow T.A."/>
            <person name="Kaufman T.C."/>
            <person name="Kellis M."/>
            <person name="Gelbart W."/>
            <person name="Iyer V.N."/>
            <person name="Pollard D.A."/>
            <person name="Sackton T.B."/>
            <person name="Larracuente A.M."/>
            <person name="Singh N.D."/>
            <person name="Abad J.P."/>
            <person name="Abt D.N."/>
            <person name="Adryan B."/>
            <person name="Aguade M."/>
            <person name="Akashi H."/>
            <person name="Anderson W.W."/>
            <person name="Aquadro C.F."/>
            <person name="Ardell D.H."/>
            <person name="Arguello R."/>
            <person name="Artieri C.G."/>
            <person name="Barbash D.A."/>
            <person name="Barker D."/>
            <person name="Barsanti P."/>
            <person name="Batterham P."/>
            <person name="Batzoglou S."/>
            <person name="Begun D."/>
            <person name="Bhutkar A."/>
            <person name="Blanco E."/>
            <person name="Bosak S.A."/>
            <person name="Bradley R.K."/>
            <person name="Brand A.D."/>
            <person name="Brent M.R."/>
            <person name="Brooks A.N."/>
            <person name="Brown R.H."/>
            <person name="Butlin R.K."/>
            <person name="Caggese C."/>
            <person name="Calvi B.R."/>
            <person name="Bernardo de Carvalho A."/>
            <person name="Caspi A."/>
            <person name="Castrezana S."/>
            <person name="Celniker S.E."/>
            <person name="Chang J.L."/>
            <person name="Chapple C."/>
            <person name="Chatterji S."/>
            <person name="Chinwalla A."/>
            <person name="Civetta A."/>
            <person name="Clifton S.W."/>
            <person name="Comeron J.M."/>
            <person name="Costello J.C."/>
            <person name="Coyne J.A."/>
            <person name="Daub J."/>
            <person name="David R.G."/>
            <person name="Delcher A.L."/>
            <person name="Delehaunty K."/>
            <person name="Do C.B."/>
            <person name="Ebling H."/>
            <person name="Edwards K."/>
            <person name="Eickbush T."/>
            <person name="Evans J.D."/>
            <person name="Filipski A."/>
            <person name="Findeiss S."/>
            <person name="Freyhult E."/>
            <person name="Fulton L."/>
            <person name="Fulton R."/>
            <person name="Garcia A.C."/>
            <person name="Gardiner A."/>
            <person name="Garfield D.A."/>
            <person name="Garvin B.E."/>
            <person name="Gibson G."/>
            <person name="Gilbert D."/>
            <person name="Gnerre S."/>
            <person name="Godfrey J."/>
            <person name="Good R."/>
            <person name="Gotea V."/>
            <person name="Gravely B."/>
            <person name="Greenberg A.J."/>
            <person name="Griffiths-Jones S."/>
            <person name="Gross S."/>
            <person name="Guigo R."/>
            <person name="Gustafson E.A."/>
            <person name="Haerty W."/>
            <person name="Hahn M.W."/>
            <person name="Halligan D.L."/>
            <person name="Halpern A.L."/>
            <person name="Halter G.M."/>
            <person name="Han M.V."/>
            <person name="Heger A."/>
            <person name="Hillier L."/>
            <person name="Hinrichs A.S."/>
            <person name="Holmes I."/>
            <person name="Hoskins R.A."/>
            <person name="Hubisz M.J."/>
            <person name="Hultmark D."/>
            <person name="Huntley M.A."/>
            <person name="Jaffe D.B."/>
            <person name="Jagadeeshan S."/>
            <person name="Jeck W.R."/>
            <person name="Johnson J."/>
            <person name="Jones C.D."/>
            <person name="Jordan W.C."/>
            <person name="Karpen G.H."/>
            <person name="Kataoka E."/>
            <person name="Keightley P.D."/>
            <person name="Kheradpour P."/>
            <person name="Kirkness E.F."/>
            <person name="Koerich L.B."/>
            <person name="Kristiansen K."/>
            <person name="Kudrna D."/>
            <person name="Kulathinal R.J."/>
            <person name="Kumar S."/>
            <person name="Kwok R."/>
            <person name="Lander E."/>
            <person name="Langley C.H."/>
            <person name="Lapoint R."/>
            <person name="Lazzaro B.P."/>
            <person name="Lee S.J."/>
            <person name="Levesque L."/>
            <person name="Li R."/>
            <person name="Lin C.F."/>
            <person name="Lin M.F."/>
            <person name="Lindblad-Toh K."/>
            <person name="Llopart A."/>
            <person name="Long M."/>
            <person name="Low L."/>
            <person name="Lozovsky E."/>
            <person name="Lu J."/>
            <person name="Luo M."/>
            <person name="Machado C.A."/>
            <person name="Makalowski W."/>
            <person name="Marzo M."/>
            <person name="Matsuda M."/>
            <person name="Matzkin L."/>
            <person name="McAllister B."/>
            <person name="McBride C.S."/>
            <person name="McKernan B."/>
            <person name="McKernan K."/>
            <person name="Mendez-Lago M."/>
            <person name="Minx P."/>
            <person name="Mollenhauer M.U."/>
            <person name="Montooth K."/>
            <person name="Mount S.M."/>
            <person name="Mu X."/>
            <person name="Myers E."/>
            <person name="Negre B."/>
            <person name="Newfeld S."/>
            <person name="Nielsen R."/>
            <person name="Noor M.A."/>
            <person name="O'Grady P."/>
            <person name="Pachter L."/>
            <person name="Papaceit M."/>
            <person name="Parisi M.J."/>
            <person name="Parisi M."/>
            <person name="Parts L."/>
            <person name="Pedersen J.S."/>
            <person name="Pesole G."/>
            <person name="Phillippy A.M."/>
            <person name="Ponting C.P."/>
            <person name="Pop M."/>
            <person name="Porcelli D."/>
            <person name="Powell J.R."/>
            <person name="Prohaska S."/>
            <person name="Pruitt K."/>
            <person name="Puig M."/>
            <person name="Quesneville H."/>
            <person name="Ram K.R."/>
            <person name="Rand D."/>
            <person name="Rasmussen M.D."/>
            <person name="Reed L.K."/>
            <person name="Reenan R."/>
            <person name="Reily A."/>
            <person name="Remington K.A."/>
            <person name="Rieger T.T."/>
            <person name="Ritchie M.G."/>
            <person name="Robin C."/>
            <person name="Rogers Y.H."/>
            <person name="Rohde C."/>
            <person name="Rozas J."/>
            <person name="Rubenfield M.J."/>
            <person name="Ruiz A."/>
            <person name="Russo S."/>
            <person name="Salzberg S.L."/>
            <person name="Sanchez-Gracia A."/>
            <person name="Saranga D.J."/>
            <person name="Sato H."/>
            <person name="Schaeffer S.W."/>
            <person name="Schatz M.C."/>
            <person name="Schlenke T."/>
            <person name="Schwartz R."/>
            <person name="Segarra C."/>
            <person name="Singh R.S."/>
            <person name="Sirot L."/>
            <person name="Sirota M."/>
            <person name="Sisneros N.B."/>
            <person name="Smith C.D."/>
            <person name="Smith T.F."/>
            <person name="Spieth J."/>
            <person name="Stage D.E."/>
            <person name="Stark A."/>
            <person name="Stephan W."/>
            <person name="Strausberg R.L."/>
            <person name="Strempel S."/>
            <person name="Sturgill D."/>
            <person name="Sutton G."/>
            <person name="Sutton G.G."/>
            <person name="Tao W."/>
            <person name="Teichmann S."/>
            <person name="Tobari Y.N."/>
            <person name="Tomimura Y."/>
            <person name="Tsolas J.M."/>
            <person name="Valente V.L."/>
            <person name="Venter E."/>
            <person name="Venter J.C."/>
            <person name="Vicario S."/>
            <person name="Vieira F.G."/>
            <person name="Vilella A.J."/>
            <person name="Villasante A."/>
            <person name="Walenz B."/>
            <person name="Wang J."/>
            <person name="Wasserman M."/>
            <person name="Watts T."/>
            <person name="Wilson D."/>
            <person name="Wilson R.K."/>
            <person name="Wing R.A."/>
            <person name="Wolfner M.F."/>
            <person name="Wong A."/>
            <person name="Wong G.K."/>
            <person name="Wu C.I."/>
            <person name="Wu G."/>
            <person name="Yamamoto D."/>
            <person name="Yang H.P."/>
            <person name="Yang S.P."/>
            <person name="Yorke J.A."/>
            <person name="Yoshida K."/>
            <person name="Zdobnov E."/>
            <person name="Zhang P."/>
            <person name="Zhang Y."/>
            <person name="Zimin A.V."/>
            <person name="Baldwin J."/>
            <person name="Abdouelleil A."/>
            <person name="Abdulkadir J."/>
            <person name="Abebe A."/>
            <person name="Abera B."/>
            <person name="Abreu J."/>
            <person name="Acer S.C."/>
            <person name="Aftuck L."/>
            <person name="Alexander A."/>
            <person name="An P."/>
            <person name="Anderson E."/>
            <person name="Anderson S."/>
            <person name="Arachi H."/>
            <person name="Azer M."/>
            <person name="Bachantsang P."/>
            <person name="Barry A."/>
            <person name="Bayul T."/>
            <person name="Berlin A."/>
            <person name="Bessette D."/>
            <person name="Bloom T."/>
            <person name="Blye J."/>
            <person name="Boguslavskiy L."/>
            <person name="Bonnet C."/>
            <person name="Boukhgalter B."/>
            <person name="Bourzgui I."/>
            <person name="Brown A."/>
            <person name="Cahill P."/>
            <person name="Channer S."/>
            <person name="Cheshatsang Y."/>
            <person name="Chuda L."/>
            <person name="Citroen M."/>
            <person name="Collymore A."/>
            <person name="Cooke P."/>
            <person name="Costello M."/>
            <person name="D'Aco K."/>
            <person name="Daza R."/>
            <person name="De Haan G."/>
            <person name="DeGray S."/>
            <person name="DeMaso C."/>
            <person name="Dhargay N."/>
            <person name="Dooley K."/>
            <person name="Dooley E."/>
            <person name="Doricent M."/>
            <person name="Dorje P."/>
            <person name="Dorjee K."/>
            <person name="Dupes A."/>
            <person name="Elong R."/>
            <person name="Falk J."/>
            <person name="Farina A."/>
            <person name="Faro S."/>
            <person name="Ferguson D."/>
            <person name="Fisher S."/>
            <person name="Foley C.D."/>
            <person name="Franke A."/>
            <person name="Friedrich D."/>
            <person name="Gadbois L."/>
            <person name="Gearin G."/>
            <person name="Gearin C.R."/>
            <person name="Giannoukos G."/>
            <person name="Goode T."/>
            <person name="Graham J."/>
            <person name="Grandbois E."/>
            <person name="Grewal S."/>
            <person name="Gyaltsen K."/>
            <person name="Hafez N."/>
            <person name="Hagos B."/>
            <person name="Hall J."/>
            <person name="Henson C."/>
            <person name="Hollinger A."/>
            <person name="Honan T."/>
            <person name="Huard M.D."/>
            <person name="Hughes L."/>
            <person name="Hurhula B."/>
            <person name="Husby M.E."/>
            <person name="Kamat A."/>
            <person name="Kanga B."/>
            <person name="Kashin S."/>
            <person name="Khazanovich D."/>
            <person name="Kisner P."/>
            <person name="Lance K."/>
            <person name="Lara M."/>
            <person name="Lee W."/>
            <person name="Lennon N."/>
            <person name="Letendre F."/>
            <person name="LeVine R."/>
            <person name="Lipovsky A."/>
            <person name="Liu X."/>
            <person name="Liu J."/>
            <person name="Liu S."/>
            <person name="Lokyitsang T."/>
            <person name="Lokyitsang Y."/>
            <person name="Lubonja R."/>
            <person name="Lui A."/>
            <person name="MacDonald P."/>
            <person name="Magnisalis V."/>
            <person name="Maru K."/>
            <person name="Matthews C."/>
            <person name="McCusker W."/>
            <person name="McDonough S."/>
            <person name="Mehta T."/>
            <person name="Meldrim J."/>
            <person name="Meneus L."/>
            <person name="Mihai O."/>
            <person name="Mihalev A."/>
            <person name="Mihova T."/>
            <person name="Mittelman R."/>
            <person name="Mlenga V."/>
            <person name="Montmayeur A."/>
            <person name="Mulrain L."/>
            <person name="Navidi A."/>
            <person name="Naylor J."/>
            <person name="Negash T."/>
            <person name="Nguyen T."/>
            <person name="Nguyen N."/>
            <person name="Nicol R."/>
            <person name="Norbu C."/>
            <person name="Norbu N."/>
            <person name="Novod N."/>
            <person name="O'Neill B."/>
            <person name="Osman S."/>
            <person name="Markiewicz E."/>
            <person name="Oyono O.L."/>
            <person name="Patti C."/>
            <person name="Phunkhang P."/>
            <person name="Pierre F."/>
            <person name="Priest M."/>
            <person name="Raghuraman S."/>
            <person name="Rege F."/>
            <person name="Reyes R."/>
            <person name="Rise C."/>
            <person name="Rogov P."/>
            <person name="Ross K."/>
            <person name="Ryan E."/>
            <person name="Settipalli S."/>
            <person name="Shea T."/>
            <person name="Sherpa N."/>
            <person name="Shi L."/>
            <person name="Shih D."/>
            <person name="Sparrow T."/>
            <person name="Spaulding J."/>
            <person name="Stalker J."/>
            <person name="Stange-Thomann N."/>
            <person name="Stavropoulos S."/>
            <person name="Stone C."/>
            <person name="Strader C."/>
            <person name="Tesfaye S."/>
            <person name="Thomson T."/>
            <person name="Thoulutsang Y."/>
            <person name="Thoulutsang D."/>
            <person name="Topham K."/>
            <person name="Topping I."/>
            <person name="Tsamla T."/>
            <person name="Vassiliev H."/>
            <person name="Vo A."/>
            <person name="Wangchuk T."/>
            <person name="Wangdi T."/>
            <person name="Weiand M."/>
            <person name="Wilkinson J."/>
            <person name="Wilson A."/>
            <person name="Yadav S."/>
            <person name="Young G."/>
            <person name="Yu Q."/>
            <person name="Zembek L."/>
            <person name="Zhong D."/>
            <person name="Zimmer A."/>
            <person name="Zwirko Z."/>
            <person name="Jaffe D.B."/>
            <person name="Alvarez P."/>
            <person name="Brockman W."/>
            <person name="Butler J."/>
            <person name="Chin C."/>
            <person name="Gnerre S."/>
            <person name="Grabherr M."/>
            <person name="Kleber M."/>
            <person name="Mauceli E."/>
            <person name="MacCallum I."/>
        </authorList>
    </citation>
    <scope>NUCLEOTIDE SEQUENCE [LARGE SCALE GENOMIC DNA]</scope>
    <source>
        <strain evidence="12 13">TSC#14021-0224.01</strain>
    </source>
</reference>
<dbReference type="SMART" id="SM00020">
    <property type="entry name" value="Tryp_SPc"/>
    <property type="match status" value="2"/>
</dbReference>
<dbReference type="HOGENOM" id="CLU_006842_0_3_1"/>
<dbReference type="PROSITE" id="PS00135">
    <property type="entry name" value="TRYPSIN_SER"/>
    <property type="match status" value="1"/>
</dbReference>
<dbReference type="Proteomes" id="UP000008711">
    <property type="component" value="Unassembled WGS sequence"/>
</dbReference>
<keyword evidence="5" id="KW-0106">Calcium</keyword>
<evidence type="ECO:0000313" key="13">
    <source>
        <dbReference type="Proteomes" id="UP000008711"/>
    </source>
</evidence>
<protein>
    <recommendedName>
        <fullName evidence="11">Peptidase S1 domain-containing protein</fullName>
    </recommendedName>
</protein>
<keyword evidence="6" id="KW-0865">Zymogen</keyword>
<keyword evidence="10" id="KW-0732">Signal</keyword>
<evidence type="ECO:0000313" key="12">
    <source>
        <dbReference type="EMBL" id="EDV56796.2"/>
    </source>
</evidence>
<dbReference type="Gene3D" id="2.40.10.10">
    <property type="entry name" value="Trypsin-like serine proteases"/>
    <property type="match status" value="3"/>
</dbReference>
<dbReference type="InterPro" id="IPR033116">
    <property type="entry name" value="TRYPSIN_SER"/>
</dbReference>
<dbReference type="InterPro" id="IPR001314">
    <property type="entry name" value="Peptidase_S1A"/>
</dbReference>
<feature type="domain" description="Peptidase S1" evidence="11">
    <location>
        <begin position="287"/>
        <end position="434"/>
    </location>
</feature>
<dbReference type="SUPFAM" id="SSF50494">
    <property type="entry name" value="Trypsin-like serine proteases"/>
    <property type="match status" value="2"/>
</dbReference>
<feature type="chain" id="PRO_5006455452" description="Peptidase S1 domain-containing protein" evidence="10">
    <location>
        <begin position="21"/>
        <end position="438"/>
    </location>
</feature>